<proteinExistence type="predicted"/>
<feature type="region of interest" description="Disordered" evidence="1">
    <location>
        <begin position="1"/>
        <end position="26"/>
    </location>
</feature>
<sequence>MPRNKRNKQHHTTRKERKAGKTAPQMAGYSTDEHEFSVRLSLALDYLAINEHVIKFRKERMFSYERDITLVQQAFGRNIRTYIFGSQIEGTATIGMMSDKVRLFSCMITKSFLRLQNDTVLQKVSGIQTLYTRVSVKVFLSNASSFSKGLAPVTGLQRRH</sequence>
<accession>A0A9D4D7Q7</accession>
<keyword evidence="3" id="KW-1185">Reference proteome</keyword>
<evidence type="ECO:0000256" key="1">
    <source>
        <dbReference type="SAM" id="MobiDB-lite"/>
    </source>
</evidence>
<reference evidence="2" key="2">
    <citation type="submission" date="2020-11" db="EMBL/GenBank/DDBJ databases">
        <authorList>
            <person name="McCartney M.A."/>
            <person name="Auch B."/>
            <person name="Kono T."/>
            <person name="Mallez S."/>
            <person name="Becker A."/>
            <person name="Gohl D.M."/>
            <person name="Silverstein K.A.T."/>
            <person name="Koren S."/>
            <person name="Bechman K.B."/>
            <person name="Herman A."/>
            <person name="Abrahante J.E."/>
            <person name="Garbe J."/>
        </authorList>
    </citation>
    <scope>NUCLEOTIDE SEQUENCE</scope>
    <source>
        <strain evidence="2">Duluth1</strain>
        <tissue evidence="2">Whole animal</tissue>
    </source>
</reference>
<dbReference type="AlphaFoldDB" id="A0A9D4D7Q7"/>
<name>A0A9D4D7Q7_DREPO</name>
<organism evidence="2 3">
    <name type="scientific">Dreissena polymorpha</name>
    <name type="common">Zebra mussel</name>
    <name type="synonym">Mytilus polymorpha</name>
    <dbReference type="NCBI Taxonomy" id="45954"/>
    <lineage>
        <taxon>Eukaryota</taxon>
        <taxon>Metazoa</taxon>
        <taxon>Spiralia</taxon>
        <taxon>Lophotrochozoa</taxon>
        <taxon>Mollusca</taxon>
        <taxon>Bivalvia</taxon>
        <taxon>Autobranchia</taxon>
        <taxon>Heteroconchia</taxon>
        <taxon>Euheterodonta</taxon>
        <taxon>Imparidentia</taxon>
        <taxon>Neoheterodontei</taxon>
        <taxon>Myida</taxon>
        <taxon>Dreissenoidea</taxon>
        <taxon>Dreissenidae</taxon>
        <taxon>Dreissena</taxon>
    </lineage>
</organism>
<dbReference type="Proteomes" id="UP000828390">
    <property type="component" value="Unassembled WGS sequence"/>
</dbReference>
<evidence type="ECO:0000313" key="3">
    <source>
        <dbReference type="Proteomes" id="UP000828390"/>
    </source>
</evidence>
<dbReference type="EMBL" id="JAIWYP010000011">
    <property type="protein sequence ID" value="KAH3740192.1"/>
    <property type="molecule type" value="Genomic_DNA"/>
</dbReference>
<reference evidence="2" key="1">
    <citation type="journal article" date="2019" name="bioRxiv">
        <title>The Genome of the Zebra Mussel, Dreissena polymorpha: A Resource for Invasive Species Research.</title>
        <authorList>
            <person name="McCartney M.A."/>
            <person name="Auch B."/>
            <person name="Kono T."/>
            <person name="Mallez S."/>
            <person name="Zhang Y."/>
            <person name="Obille A."/>
            <person name="Becker A."/>
            <person name="Abrahante J.E."/>
            <person name="Garbe J."/>
            <person name="Badalamenti J.P."/>
            <person name="Herman A."/>
            <person name="Mangelson H."/>
            <person name="Liachko I."/>
            <person name="Sullivan S."/>
            <person name="Sone E.D."/>
            <person name="Koren S."/>
            <person name="Silverstein K.A.T."/>
            <person name="Beckman K.B."/>
            <person name="Gohl D.M."/>
        </authorList>
    </citation>
    <scope>NUCLEOTIDE SEQUENCE</scope>
    <source>
        <strain evidence="2">Duluth1</strain>
        <tissue evidence="2">Whole animal</tissue>
    </source>
</reference>
<evidence type="ECO:0000313" key="2">
    <source>
        <dbReference type="EMBL" id="KAH3740192.1"/>
    </source>
</evidence>
<comment type="caution">
    <text evidence="2">The sequence shown here is derived from an EMBL/GenBank/DDBJ whole genome shotgun (WGS) entry which is preliminary data.</text>
</comment>
<feature type="compositionally biased region" description="Basic residues" evidence="1">
    <location>
        <begin position="1"/>
        <end position="20"/>
    </location>
</feature>
<protein>
    <submittedName>
        <fullName evidence="2">Uncharacterized protein</fullName>
    </submittedName>
</protein>
<gene>
    <name evidence="2" type="ORF">DPMN_046889</name>
</gene>